<dbReference type="Proteomes" id="UP000193411">
    <property type="component" value="Unassembled WGS sequence"/>
</dbReference>
<proteinExistence type="predicted"/>
<name>A0A1Y2I026_9FUNG</name>
<evidence type="ECO:0000313" key="1">
    <source>
        <dbReference type="EMBL" id="ORZ39574.1"/>
    </source>
</evidence>
<accession>A0A1Y2I026</accession>
<keyword evidence="2" id="KW-1185">Reference proteome</keyword>
<reference evidence="1 2" key="1">
    <citation type="submission" date="2016-07" db="EMBL/GenBank/DDBJ databases">
        <title>Pervasive Adenine N6-methylation of Active Genes in Fungi.</title>
        <authorList>
            <consortium name="DOE Joint Genome Institute"/>
            <person name="Mondo S.J."/>
            <person name="Dannebaum R.O."/>
            <person name="Kuo R.C."/>
            <person name="Labutti K."/>
            <person name="Haridas S."/>
            <person name="Kuo A."/>
            <person name="Salamov A."/>
            <person name="Ahrendt S.R."/>
            <person name="Lipzen A."/>
            <person name="Sullivan W."/>
            <person name="Andreopoulos W.B."/>
            <person name="Clum A."/>
            <person name="Lindquist E."/>
            <person name="Daum C."/>
            <person name="Ramamoorthy G.K."/>
            <person name="Gryganskyi A."/>
            <person name="Culley D."/>
            <person name="Magnuson J.K."/>
            <person name="James T.Y."/>
            <person name="O'Malley M.A."/>
            <person name="Stajich J.E."/>
            <person name="Spatafora J.W."/>
            <person name="Visel A."/>
            <person name="Grigoriev I.V."/>
        </authorList>
    </citation>
    <scope>NUCLEOTIDE SEQUENCE [LARGE SCALE GENOMIC DNA]</scope>
    <source>
        <strain evidence="1 2">PL171</strain>
    </source>
</reference>
<dbReference type="AlphaFoldDB" id="A0A1Y2I026"/>
<comment type="caution">
    <text evidence="1">The sequence shown here is derived from an EMBL/GenBank/DDBJ whole genome shotgun (WGS) entry which is preliminary data.</text>
</comment>
<dbReference type="EMBL" id="MCFL01000005">
    <property type="protein sequence ID" value="ORZ39574.1"/>
    <property type="molecule type" value="Genomic_DNA"/>
</dbReference>
<organism evidence="1 2">
    <name type="scientific">Catenaria anguillulae PL171</name>
    <dbReference type="NCBI Taxonomy" id="765915"/>
    <lineage>
        <taxon>Eukaryota</taxon>
        <taxon>Fungi</taxon>
        <taxon>Fungi incertae sedis</taxon>
        <taxon>Blastocladiomycota</taxon>
        <taxon>Blastocladiomycetes</taxon>
        <taxon>Blastocladiales</taxon>
        <taxon>Catenariaceae</taxon>
        <taxon>Catenaria</taxon>
    </lineage>
</organism>
<sequence>MRHQVVWNYVSVRVAQALGNGQERFDMGLAILKSAQKDNSIPTDRWSPLVPFIFSTVPTPSSMPSFSYPDGFSLVQDQLTLWSVVTVDPQRYPQVVDRTVTAFLQANAPHQLKQAVSAAIELVSHDPNLPSQTFLPLLKSRANWLQHQVPLPPRPQAPAASSSSSWVIPNASYPSDARIDQFLKTNEHTLHITGFSGIADARKWARNHPPPSNALRSRLVVEAGGIGKRAYVEVRKVQGTRVAQSSHVHQASADDPQMREYRQELERIQQVVQCIEAGQPVPNLAQGA</sequence>
<protein>
    <submittedName>
        <fullName evidence="1">Uncharacterized protein</fullName>
    </submittedName>
</protein>
<evidence type="ECO:0000313" key="2">
    <source>
        <dbReference type="Proteomes" id="UP000193411"/>
    </source>
</evidence>
<gene>
    <name evidence="1" type="ORF">BCR44DRAFT_1250043</name>
</gene>